<protein>
    <submittedName>
        <fullName evidence="1">Uncharacterized protein</fullName>
    </submittedName>
</protein>
<dbReference type="RefSeq" id="WP_394489181.1">
    <property type="nucleotide sequence ID" value="NZ_JBIGIA010000012.1"/>
</dbReference>
<accession>A0ABW7G924</accession>
<reference evidence="1 2" key="1">
    <citation type="submission" date="2024-09" db="EMBL/GenBank/DDBJ databases">
        <title>Novel species of the genus Pelomonas and Roseateles isolated from streams.</title>
        <authorList>
            <person name="Lu H."/>
        </authorList>
    </citation>
    <scope>NUCLEOTIDE SEQUENCE [LARGE SCALE GENOMIC DNA]</scope>
    <source>
        <strain evidence="1 2">BYS96W</strain>
    </source>
</reference>
<gene>
    <name evidence="1" type="ORF">ACG00X_15885</name>
</gene>
<name>A0ABW7G924_9BURK</name>
<sequence>MSCICQNHGPGNVVPDVANEGCRAAGSAPEALDGGHASARSS</sequence>
<evidence type="ECO:0000313" key="2">
    <source>
        <dbReference type="Proteomes" id="UP001606305"/>
    </source>
</evidence>
<organism evidence="1 2">
    <name type="scientific">Pelomonas nitida</name>
    <dbReference type="NCBI Taxonomy" id="3299027"/>
    <lineage>
        <taxon>Bacteria</taxon>
        <taxon>Pseudomonadati</taxon>
        <taxon>Pseudomonadota</taxon>
        <taxon>Betaproteobacteria</taxon>
        <taxon>Burkholderiales</taxon>
        <taxon>Sphaerotilaceae</taxon>
        <taxon>Roseateles</taxon>
    </lineage>
</organism>
<keyword evidence="2" id="KW-1185">Reference proteome</keyword>
<comment type="caution">
    <text evidence="1">The sequence shown here is derived from an EMBL/GenBank/DDBJ whole genome shotgun (WGS) entry which is preliminary data.</text>
</comment>
<dbReference type="EMBL" id="JBIGIA010000012">
    <property type="protein sequence ID" value="MFG6458321.1"/>
    <property type="molecule type" value="Genomic_DNA"/>
</dbReference>
<proteinExistence type="predicted"/>
<evidence type="ECO:0000313" key="1">
    <source>
        <dbReference type="EMBL" id="MFG6458321.1"/>
    </source>
</evidence>
<dbReference type="Proteomes" id="UP001606305">
    <property type="component" value="Unassembled WGS sequence"/>
</dbReference>